<dbReference type="GO" id="GO:0005524">
    <property type="term" value="F:ATP binding"/>
    <property type="evidence" value="ECO:0007669"/>
    <property type="project" value="UniProtKB-UniRule"/>
</dbReference>
<organism evidence="17 18">
    <name type="scientific">Rhodotorula taiwanensis</name>
    <dbReference type="NCBI Taxonomy" id="741276"/>
    <lineage>
        <taxon>Eukaryota</taxon>
        <taxon>Fungi</taxon>
        <taxon>Dikarya</taxon>
        <taxon>Basidiomycota</taxon>
        <taxon>Pucciniomycotina</taxon>
        <taxon>Microbotryomycetes</taxon>
        <taxon>Sporidiobolales</taxon>
        <taxon>Sporidiobolaceae</taxon>
        <taxon>Rhodotorula</taxon>
    </lineage>
</organism>
<keyword evidence="12 13" id="KW-0456">Lyase</keyword>
<evidence type="ECO:0000256" key="2">
    <source>
        <dbReference type="ARBA" id="ARBA00008831"/>
    </source>
</evidence>
<comment type="caution">
    <text evidence="17">The sequence shown here is derived from an EMBL/GenBank/DDBJ whole genome shotgun (WGS) entry which is preliminary data.</text>
</comment>
<evidence type="ECO:0000256" key="5">
    <source>
        <dbReference type="ARBA" id="ARBA00022741"/>
    </source>
</evidence>
<dbReference type="Gene3D" id="3.30.70.890">
    <property type="entry name" value="GHMP kinase, C-terminal domain"/>
    <property type="match status" value="1"/>
</dbReference>
<dbReference type="STRING" id="741276.A0A2S5B2N3"/>
<keyword evidence="5 13" id="KW-0547">Nucleotide-binding</keyword>
<dbReference type="Pfam" id="PF22700">
    <property type="entry name" value="MVD-like_N"/>
    <property type="match status" value="1"/>
</dbReference>
<dbReference type="FunFam" id="3.30.70.890:FF:000005">
    <property type="entry name" value="Diphosphomevalonate decarboxylase"/>
    <property type="match status" value="1"/>
</dbReference>
<gene>
    <name evidence="17" type="ORF">BMF94_6039</name>
</gene>
<dbReference type="GO" id="GO:0005829">
    <property type="term" value="C:cytosol"/>
    <property type="evidence" value="ECO:0007669"/>
    <property type="project" value="InterPro"/>
</dbReference>
<dbReference type="EMBL" id="PJQD01000095">
    <property type="protein sequence ID" value="POY70951.1"/>
    <property type="molecule type" value="Genomic_DNA"/>
</dbReference>
<dbReference type="PANTHER" id="PTHR10977:SF3">
    <property type="entry name" value="DIPHOSPHOMEVALONATE DECARBOXYLASE"/>
    <property type="match status" value="1"/>
</dbReference>
<dbReference type="InterPro" id="IPR041431">
    <property type="entry name" value="Mvd1_C"/>
</dbReference>
<evidence type="ECO:0000256" key="11">
    <source>
        <dbReference type="ARBA" id="ARBA00023221"/>
    </source>
</evidence>
<comment type="catalytic activity">
    <reaction evidence="13 14">
        <text>(R)-5-diphosphomevalonate + ATP = isopentenyl diphosphate + ADP + phosphate + CO2</text>
        <dbReference type="Rhea" id="RHEA:23732"/>
        <dbReference type="ChEBI" id="CHEBI:16526"/>
        <dbReference type="ChEBI" id="CHEBI:30616"/>
        <dbReference type="ChEBI" id="CHEBI:43474"/>
        <dbReference type="ChEBI" id="CHEBI:57557"/>
        <dbReference type="ChEBI" id="CHEBI:128769"/>
        <dbReference type="ChEBI" id="CHEBI:456216"/>
        <dbReference type="EC" id="4.1.1.33"/>
    </reaction>
</comment>
<reference evidence="17 18" key="1">
    <citation type="journal article" date="2018" name="Front. Microbiol.">
        <title>Prospects for Fungal Bioremediation of Acidic Radioactive Waste Sites: Characterization and Genome Sequence of Rhodotorula taiwanensis MD1149.</title>
        <authorList>
            <person name="Tkavc R."/>
            <person name="Matrosova V.Y."/>
            <person name="Grichenko O.E."/>
            <person name="Gostincar C."/>
            <person name="Volpe R.P."/>
            <person name="Klimenkova P."/>
            <person name="Gaidamakova E.K."/>
            <person name="Zhou C.E."/>
            <person name="Stewart B.J."/>
            <person name="Lyman M.G."/>
            <person name="Malfatti S.A."/>
            <person name="Rubinfeld B."/>
            <person name="Courtot M."/>
            <person name="Singh J."/>
            <person name="Dalgard C.L."/>
            <person name="Hamilton T."/>
            <person name="Frey K.G."/>
            <person name="Gunde-Cimerman N."/>
            <person name="Dugan L."/>
            <person name="Daly M.J."/>
        </authorList>
    </citation>
    <scope>NUCLEOTIDE SEQUENCE [LARGE SCALE GENOMIC DNA]</scope>
    <source>
        <strain evidence="17 18">MD1149</strain>
    </source>
</reference>
<dbReference type="NCBIfam" id="TIGR01240">
    <property type="entry name" value="mevDPdecarb"/>
    <property type="match status" value="1"/>
</dbReference>
<dbReference type="GO" id="GO:0016126">
    <property type="term" value="P:sterol biosynthetic process"/>
    <property type="evidence" value="ECO:0007669"/>
    <property type="project" value="UniProtKB-KW"/>
</dbReference>
<evidence type="ECO:0000256" key="6">
    <source>
        <dbReference type="ARBA" id="ARBA00022840"/>
    </source>
</evidence>
<keyword evidence="6 13" id="KW-0067">ATP-binding</keyword>
<dbReference type="AlphaFoldDB" id="A0A2S5B2N3"/>
<dbReference type="InterPro" id="IPR020568">
    <property type="entry name" value="Ribosomal_Su5_D2-typ_SF"/>
</dbReference>
<evidence type="ECO:0000313" key="17">
    <source>
        <dbReference type="EMBL" id="POY70951.1"/>
    </source>
</evidence>
<sequence length="417" mass="45142">MASDPVYEATCTAPVNIAVVKYWGKRDTTLILPTNSSLSVTLSQDHLRSLTSARCITTTSNNSNANAVADRLWLNGHEEEIQQGGRTHRCLAELRQMRKDLESRDSSLPKLTDFALHIASENNFPTAAGLASSASGLSALIATISTLYALLPENGVSVSDLSRVARQGSGSACRSMFGGYVAWDMGTRDDGHDSVAVEVAPASHWPDLHALILVVSDKKKGTPSTAGMQRTVATSDLLKHRIDHVVPARMDRISTAIRNRDFDQFAIETMADSNQFHAVCLDTQPPIFYLNDVSRAVIQLVAELNRASVDAGKGYLAAYTYDAGPNAVLYVRERDVKLVLELVLRYFPQQTFDDPFHLGPEPAAASSFVQGFNAAVIPEHEVGAVARIIHTKVGDGPRVLSSDESLLNGEGMPKSLV</sequence>
<evidence type="ECO:0000256" key="9">
    <source>
        <dbReference type="ARBA" id="ARBA00023098"/>
    </source>
</evidence>
<keyword evidence="10 14" id="KW-1207">Sterol metabolism</keyword>
<dbReference type="InterPro" id="IPR036554">
    <property type="entry name" value="GHMP_kinase_C_sf"/>
</dbReference>
<dbReference type="EC" id="4.1.1.33" evidence="3 13"/>
<evidence type="ECO:0000256" key="8">
    <source>
        <dbReference type="ARBA" id="ARBA00023011"/>
    </source>
</evidence>
<evidence type="ECO:0000256" key="14">
    <source>
        <dbReference type="RuleBase" id="RU363086"/>
    </source>
</evidence>
<evidence type="ECO:0000259" key="16">
    <source>
        <dbReference type="Pfam" id="PF22700"/>
    </source>
</evidence>
<keyword evidence="9 13" id="KW-0443">Lipid metabolism</keyword>
<evidence type="ECO:0000256" key="13">
    <source>
        <dbReference type="PIRNR" id="PIRNR015950"/>
    </source>
</evidence>
<protein>
    <recommendedName>
        <fullName evidence="3 13">Diphosphomevalonate decarboxylase</fullName>
        <ecNumber evidence="3 13">4.1.1.33</ecNumber>
    </recommendedName>
</protein>
<dbReference type="InterPro" id="IPR014721">
    <property type="entry name" value="Ribsml_uS5_D2-typ_fold_subgr"/>
</dbReference>
<keyword evidence="8 14" id="KW-0756">Sterol biosynthesis</keyword>
<dbReference type="SUPFAM" id="SSF55060">
    <property type="entry name" value="GHMP Kinase, C-terminal domain"/>
    <property type="match status" value="1"/>
</dbReference>
<dbReference type="OrthoDB" id="10253702at2759"/>
<evidence type="ECO:0000256" key="10">
    <source>
        <dbReference type="ARBA" id="ARBA00023166"/>
    </source>
</evidence>
<name>A0A2S5B2N3_9BASI</name>
<feature type="domain" description="Mvd1 C-terminal" evidence="15">
    <location>
        <begin position="210"/>
        <end position="400"/>
    </location>
</feature>
<keyword evidence="4 14" id="KW-0444">Lipid biosynthesis</keyword>
<accession>A0A2S5B2N3</accession>
<evidence type="ECO:0000259" key="15">
    <source>
        <dbReference type="Pfam" id="PF18376"/>
    </source>
</evidence>
<dbReference type="PIRSF" id="PIRSF015950">
    <property type="entry name" value="Mev_P_decrbx"/>
    <property type="match status" value="1"/>
</dbReference>
<dbReference type="InterPro" id="IPR005935">
    <property type="entry name" value="Mev_decarb"/>
</dbReference>
<comment type="pathway">
    <text evidence="1 14">Isoprenoid biosynthesis; isopentenyl diphosphate biosynthesis via mevalonate pathway; isopentenyl diphosphate from (R)-mevalonate: step 3/3.</text>
</comment>
<dbReference type="GO" id="GO:0019287">
    <property type="term" value="P:isopentenyl diphosphate biosynthetic process, mevalonate pathway"/>
    <property type="evidence" value="ECO:0007669"/>
    <property type="project" value="UniProtKB-UniRule"/>
</dbReference>
<dbReference type="GO" id="GO:0004163">
    <property type="term" value="F:diphosphomevalonate decarboxylase activity"/>
    <property type="evidence" value="ECO:0007669"/>
    <property type="project" value="UniProtKB-UniRule"/>
</dbReference>
<keyword evidence="7 14" id="KW-0752">Steroid biosynthesis</keyword>
<dbReference type="PANTHER" id="PTHR10977">
    <property type="entry name" value="DIPHOSPHOMEVALONATE DECARBOXYLASE"/>
    <property type="match status" value="1"/>
</dbReference>
<keyword evidence="11 14" id="KW-0753">Steroid metabolism</keyword>
<evidence type="ECO:0000256" key="4">
    <source>
        <dbReference type="ARBA" id="ARBA00022516"/>
    </source>
</evidence>
<feature type="domain" description="Diphosphomevalonate decarboxylase-like N-terminal" evidence="16">
    <location>
        <begin position="13"/>
        <end position="196"/>
    </location>
</feature>
<dbReference type="InterPro" id="IPR053859">
    <property type="entry name" value="MVD-like_N"/>
</dbReference>
<evidence type="ECO:0000256" key="1">
    <source>
        <dbReference type="ARBA" id="ARBA00005055"/>
    </source>
</evidence>
<keyword evidence="18" id="KW-1185">Reference proteome</keyword>
<evidence type="ECO:0000313" key="18">
    <source>
        <dbReference type="Proteomes" id="UP000237144"/>
    </source>
</evidence>
<dbReference type="Gene3D" id="3.30.230.10">
    <property type="match status" value="1"/>
</dbReference>
<dbReference type="Proteomes" id="UP000237144">
    <property type="component" value="Unassembled WGS sequence"/>
</dbReference>
<dbReference type="UniPathway" id="UPA00057">
    <property type="reaction ID" value="UER00100"/>
</dbReference>
<dbReference type="FunFam" id="3.30.230.10:FF:000018">
    <property type="entry name" value="Diphosphomevalonate decarboxylase"/>
    <property type="match status" value="1"/>
</dbReference>
<comment type="similarity">
    <text evidence="2 13 14">Belongs to the diphosphomevalonate decarboxylase family.</text>
</comment>
<evidence type="ECO:0000256" key="12">
    <source>
        <dbReference type="ARBA" id="ARBA00023239"/>
    </source>
</evidence>
<proteinExistence type="inferred from homology"/>
<dbReference type="Pfam" id="PF18376">
    <property type="entry name" value="MDD_C"/>
    <property type="match status" value="1"/>
</dbReference>
<dbReference type="SUPFAM" id="SSF54211">
    <property type="entry name" value="Ribosomal protein S5 domain 2-like"/>
    <property type="match status" value="1"/>
</dbReference>
<dbReference type="InterPro" id="IPR029765">
    <property type="entry name" value="Mev_diP_decarb"/>
</dbReference>
<evidence type="ECO:0000256" key="3">
    <source>
        <dbReference type="ARBA" id="ARBA00012296"/>
    </source>
</evidence>
<evidence type="ECO:0000256" key="7">
    <source>
        <dbReference type="ARBA" id="ARBA00022955"/>
    </source>
</evidence>